<proteinExistence type="predicted"/>
<reference evidence="1 2" key="1">
    <citation type="journal article" date="2024" name="Plant Biotechnol. J.">
        <title>Dendrobium thyrsiflorum genome and its molecular insights into genes involved in important horticultural traits.</title>
        <authorList>
            <person name="Chen B."/>
            <person name="Wang J.Y."/>
            <person name="Zheng P.J."/>
            <person name="Li K.L."/>
            <person name="Liang Y.M."/>
            <person name="Chen X.F."/>
            <person name="Zhang C."/>
            <person name="Zhao X."/>
            <person name="He X."/>
            <person name="Zhang G.Q."/>
            <person name="Liu Z.J."/>
            <person name="Xu Q."/>
        </authorList>
    </citation>
    <scope>NUCLEOTIDE SEQUENCE [LARGE SCALE GENOMIC DNA]</scope>
    <source>
        <strain evidence="1">GZMU011</strain>
    </source>
</reference>
<sequence length="185" mass="20537">MTGRPFLIASAAVSIYGRAIACTSGSLSSYVGDIRALCSRFRFSILPLKWSFICLSLLRFTENFGSLPASPPLGGNFRRLQSHHVTRTCMVGVREHRSRTILSPTTLLERVWGLHVYLSERGAVVSPQAGTYEYPFLAVGVAPGSLLPCYESAYRWFSGPSQTPKKNLLDHPFRHKHRDALPPTT</sequence>
<organism evidence="1 2">
    <name type="scientific">Dendrobium thyrsiflorum</name>
    <name type="common">Pinecone-like raceme dendrobium</name>
    <name type="synonym">Orchid</name>
    <dbReference type="NCBI Taxonomy" id="117978"/>
    <lineage>
        <taxon>Eukaryota</taxon>
        <taxon>Viridiplantae</taxon>
        <taxon>Streptophyta</taxon>
        <taxon>Embryophyta</taxon>
        <taxon>Tracheophyta</taxon>
        <taxon>Spermatophyta</taxon>
        <taxon>Magnoliopsida</taxon>
        <taxon>Liliopsida</taxon>
        <taxon>Asparagales</taxon>
        <taxon>Orchidaceae</taxon>
        <taxon>Epidendroideae</taxon>
        <taxon>Malaxideae</taxon>
        <taxon>Dendrobiinae</taxon>
        <taxon>Dendrobium</taxon>
    </lineage>
</organism>
<dbReference type="EMBL" id="JANQDX010000009">
    <property type="protein sequence ID" value="KAL0919094.1"/>
    <property type="molecule type" value="Genomic_DNA"/>
</dbReference>
<protein>
    <recommendedName>
        <fullName evidence="3">Secreted protein</fullName>
    </recommendedName>
</protein>
<dbReference type="Proteomes" id="UP001552299">
    <property type="component" value="Unassembled WGS sequence"/>
</dbReference>
<name>A0ABD0V229_DENTH</name>
<evidence type="ECO:0000313" key="1">
    <source>
        <dbReference type="EMBL" id="KAL0919094.1"/>
    </source>
</evidence>
<keyword evidence="2" id="KW-1185">Reference proteome</keyword>
<evidence type="ECO:0008006" key="3">
    <source>
        <dbReference type="Google" id="ProtNLM"/>
    </source>
</evidence>
<accession>A0ABD0V229</accession>
<gene>
    <name evidence="1" type="ORF">M5K25_011167</name>
</gene>
<comment type="caution">
    <text evidence="1">The sequence shown here is derived from an EMBL/GenBank/DDBJ whole genome shotgun (WGS) entry which is preliminary data.</text>
</comment>
<evidence type="ECO:0000313" key="2">
    <source>
        <dbReference type="Proteomes" id="UP001552299"/>
    </source>
</evidence>
<dbReference type="AlphaFoldDB" id="A0ABD0V229"/>